<dbReference type="InterPro" id="IPR029044">
    <property type="entry name" value="Nucleotide-diphossugar_trans"/>
</dbReference>
<feature type="domain" description="Glycosyltransferase 2-like" evidence="1">
    <location>
        <begin position="5"/>
        <end position="134"/>
    </location>
</feature>
<dbReference type="SUPFAM" id="SSF53448">
    <property type="entry name" value="Nucleotide-diphospho-sugar transferases"/>
    <property type="match status" value="1"/>
</dbReference>
<dbReference type="PANTHER" id="PTHR43685">
    <property type="entry name" value="GLYCOSYLTRANSFERASE"/>
    <property type="match status" value="1"/>
</dbReference>
<sequence>MIKFSIVITTKNRINDLKFTLNSLNSLLEREDVELLIVDDFSSDGTQDFLKESYKKHTLIFNDKSLGLIYNRNVLNSLSKGNYVISLDDDANFLSDNVLENIEDYFLKNLECGVIACRIFWSKNLPFKTASKNTPERVKGFVGCGHVWRKESWESIPEYPAWFQFYGEEDFASYQLFKKDIEIHYVPKILVHHRVDNKARKKTKDYNLRLRRSIRSGWYLYFLFYPKSKIPKKILYSIYMQLKSKVFKGDFRVLIALLQAKVDLFLNLPNIYKLKNRFTKKELKEYQKLSPTKIYWSPEK</sequence>
<dbReference type="InterPro" id="IPR050834">
    <property type="entry name" value="Glycosyltransf_2"/>
</dbReference>
<dbReference type="InterPro" id="IPR001173">
    <property type="entry name" value="Glyco_trans_2-like"/>
</dbReference>
<protein>
    <submittedName>
        <fullName evidence="2">Glycosyl transferase</fullName>
    </submittedName>
</protein>
<dbReference type="Gene3D" id="3.90.550.10">
    <property type="entry name" value="Spore Coat Polysaccharide Biosynthesis Protein SpsA, Chain A"/>
    <property type="match status" value="1"/>
</dbReference>
<proteinExistence type="predicted"/>
<keyword evidence="2" id="KW-0808">Transferase</keyword>
<dbReference type="EMBL" id="CP018155">
    <property type="protein sequence ID" value="APG64701.1"/>
    <property type="molecule type" value="Genomic_DNA"/>
</dbReference>
<evidence type="ECO:0000259" key="1">
    <source>
        <dbReference type="Pfam" id="PF00535"/>
    </source>
</evidence>
<dbReference type="OrthoDB" id="9788101at2"/>
<dbReference type="Pfam" id="PF00535">
    <property type="entry name" value="Glycos_transf_2"/>
    <property type="match status" value="1"/>
</dbReference>
<accession>A0A1L3JHT1</accession>
<dbReference type="PANTHER" id="PTHR43685:SF2">
    <property type="entry name" value="GLYCOSYLTRANSFERASE 2-LIKE DOMAIN-CONTAINING PROTEIN"/>
    <property type="match status" value="1"/>
</dbReference>
<reference evidence="2 3" key="1">
    <citation type="submission" date="2016-11" db="EMBL/GenBank/DDBJ databases">
        <title>Tenacibaculum sp. LPB0136, isolated from marine environment.</title>
        <authorList>
            <person name="Kim E."/>
            <person name="Yi H."/>
        </authorList>
    </citation>
    <scope>NUCLEOTIDE SEQUENCE [LARGE SCALE GENOMIC DNA]</scope>
    <source>
        <strain evidence="2 3">LPB0136</strain>
    </source>
</reference>
<dbReference type="GO" id="GO:0016740">
    <property type="term" value="F:transferase activity"/>
    <property type="evidence" value="ECO:0007669"/>
    <property type="project" value="UniProtKB-KW"/>
</dbReference>
<dbReference type="KEGG" id="ten:LPB136_04700"/>
<dbReference type="Proteomes" id="UP000181898">
    <property type="component" value="Chromosome"/>
</dbReference>
<name>A0A1L3JHT1_9FLAO</name>
<dbReference type="STRING" id="1850252.LPB136_04700"/>
<dbReference type="AlphaFoldDB" id="A0A1L3JHT1"/>
<evidence type="ECO:0000313" key="3">
    <source>
        <dbReference type="Proteomes" id="UP000181898"/>
    </source>
</evidence>
<keyword evidence="3" id="KW-1185">Reference proteome</keyword>
<gene>
    <name evidence="2" type="ORF">LPB136_04700</name>
</gene>
<evidence type="ECO:0000313" key="2">
    <source>
        <dbReference type="EMBL" id="APG64701.1"/>
    </source>
</evidence>
<dbReference type="RefSeq" id="WP_072555025.1">
    <property type="nucleotide sequence ID" value="NZ_CP018155.1"/>
</dbReference>
<organism evidence="2 3">
    <name type="scientific">Tenacibaculum todarodis</name>
    <dbReference type="NCBI Taxonomy" id="1850252"/>
    <lineage>
        <taxon>Bacteria</taxon>
        <taxon>Pseudomonadati</taxon>
        <taxon>Bacteroidota</taxon>
        <taxon>Flavobacteriia</taxon>
        <taxon>Flavobacteriales</taxon>
        <taxon>Flavobacteriaceae</taxon>
        <taxon>Tenacibaculum</taxon>
    </lineage>
</organism>